<proteinExistence type="predicted"/>
<dbReference type="Proteomes" id="UP000646749">
    <property type="component" value="Unassembled WGS sequence"/>
</dbReference>
<comment type="caution">
    <text evidence="2">The sequence shown here is derived from an EMBL/GenBank/DDBJ whole genome shotgun (WGS) entry which is preliminary data.</text>
</comment>
<keyword evidence="1" id="KW-0472">Membrane</keyword>
<dbReference type="SUPFAM" id="SSF52540">
    <property type="entry name" value="P-loop containing nucleoside triphosphate hydrolases"/>
    <property type="match status" value="1"/>
</dbReference>
<feature type="transmembrane region" description="Helical" evidence="1">
    <location>
        <begin position="6"/>
        <end position="24"/>
    </location>
</feature>
<keyword evidence="1" id="KW-1133">Transmembrane helix</keyword>
<keyword evidence="1" id="KW-0812">Transmembrane</keyword>
<organism evidence="2 3">
    <name type="scientific">Plantactinospora endophytica</name>
    <dbReference type="NCBI Taxonomy" id="673535"/>
    <lineage>
        <taxon>Bacteria</taxon>
        <taxon>Bacillati</taxon>
        <taxon>Actinomycetota</taxon>
        <taxon>Actinomycetes</taxon>
        <taxon>Micromonosporales</taxon>
        <taxon>Micromonosporaceae</taxon>
        <taxon>Plantactinospora</taxon>
    </lineage>
</organism>
<dbReference type="InterPro" id="IPR027417">
    <property type="entry name" value="P-loop_NTPase"/>
</dbReference>
<name>A0ABQ4E0L3_9ACTN</name>
<sequence>MQPIGILLLLAVVTTGVVLVVRLLRHRRARPAPAGAGRPSTIDVTAELPTFNIIALGAQETGKTVLLASMFHRLSTELREGGFRLVTGLEQAADLTDLYATLRDPGDAWPPGTMIGQTRSFSFDCVGTAGGRDHAVLRFNYLDYAGELVGGGRAASVPVHGRQVSQQDLEQRLDAAHAIFGIIDGRRMVDALRGGRDGQLYLENTIVPMIVLMRRAECPVHFVLTKWDLFDTVGADEDEENDRLELARKELLSYPPIRNLVEQRRRTHKIVRLIPVSAIGRQFATMTEDGHMVKLPHGRLRPVNVELPLCAVLPDLFAQVSAKLDAAVERKIAEESRALSRLSLTETMSAVGRFLARPTGQAVRLAADLAVGRNVFSEQIVGTFLDWIGEPFEAKAREVAQAIDDAHRSADQIRLARQAVLEEFRENMVVLRRQLPASDLTTWGVR</sequence>
<accession>A0ABQ4E0L3</accession>
<keyword evidence="3" id="KW-1185">Reference proteome</keyword>
<evidence type="ECO:0000313" key="3">
    <source>
        <dbReference type="Proteomes" id="UP000646749"/>
    </source>
</evidence>
<protein>
    <submittedName>
        <fullName evidence="2">Uncharacterized protein</fullName>
    </submittedName>
</protein>
<evidence type="ECO:0000313" key="2">
    <source>
        <dbReference type="EMBL" id="GIG88236.1"/>
    </source>
</evidence>
<evidence type="ECO:0000256" key="1">
    <source>
        <dbReference type="SAM" id="Phobius"/>
    </source>
</evidence>
<reference evidence="2 3" key="1">
    <citation type="submission" date="2021-01" db="EMBL/GenBank/DDBJ databases">
        <title>Whole genome shotgun sequence of Plantactinospora endophytica NBRC 110450.</title>
        <authorList>
            <person name="Komaki H."/>
            <person name="Tamura T."/>
        </authorList>
    </citation>
    <scope>NUCLEOTIDE SEQUENCE [LARGE SCALE GENOMIC DNA]</scope>
    <source>
        <strain evidence="2 3">NBRC 110450</strain>
    </source>
</reference>
<gene>
    <name evidence="2" type="ORF">Pen02_31720</name>
</gene>
<dbReference type="EMBL" id="BONW01000013">
    <property type="protein sequence ID" value="GIG88236.1"/>
    <property type="molecule type" value="Genomic_DNA"/>
</dbReference>